<dbReference type="CDD" id="cd00093">
    <property type="entry name" value="HTH_XRE"/>
    <property type="match status" value="1"/>
</dbReference>
<dbReference type="Gene3D" id="2.60.120.10">
    <property type="entry name" value="Jelly Rolls"/>
    <property type="match status" value="1"/>
</dbReference>
<gene>
    <name evidence="3" type="ORF">Prum_008300</name>
</gene>
<dbReference type="GO" id="GO:0005829">
    <property type="term" value="C:cytosol"/>
    <property type="evidence" value="ECO:0007669"/>
    <property type="project" value="TreeGrafter"/>
</dbReference>
<dbReference type="GO" id="GO:0003677">
    <property type="term" value="F:DNA binding"/>
    <property type="evidence" value="ECO:0007669"/>
    <property type="project" value="UniProtKB-KW"/>
</dbReference>
<dbReference type="PROSITE" id="PS50943">
    <property type="entry name" value="HTH_CROC1"/>
    <property type="match status" value="1"/>
</dbReference>
<dbReference type="SMART" id="SM00530">
    <property type="entry name" value="HTH_XRE"/>
    <property type="match status" value="1"/>
</dbReference>
<evidence type="ECO:0000313" key="4">
    <source>
        <dbReference type="Proteomes" id="UP000482960"/>
    </source>
</evidence>
<dbReference type="InterPro" id="IPR014710">
    <property type="entry name" value="RmlC-like_jellyroll"/>
</dbReference>
<dbReference type="Gene3D" id="1.10.260.40">
    <property type="entry name" value="lambda repressor-like DNA-binding domains"/>
    <property type="match status" value="1"/>
</dbReference>
<feature type="domain" description="HTH cro/C1-type" evidence="2">
    <location>
        <begin position="28"/>
        <end position="82"/>
    </location>
</feature>
<evidence type="ECO:0000259" key="2">
    <source>
        <dbReference type="PROSITE" id="PS50943"/>
    </source>
</evidence>
<dbReference type="InterPro" id="IPR011051">
    <property type="entry name" value="RmlC_Cupin_sf"/>
</dbReference>
<reference evidence="3 4" key="2">
    <citation type="submission" date="2020-03" db="EMBL/GenBank/DDBJ databases">
        <authorList>
            <person name="Ichikawa N."/>
            <person name="Kimura A."/>
            <person name="Kitahashi Y."/>
            <person name="Uohara A."/>
        </authorList>
    </citation>
    <scope>NUCLEOTIDE SEQUENCE [LARGE SCALE GENOMIC DNA]</scope>
    <source>
        <strain evidence="3 4">NBRC 108638</strain>
    </source>
</reference>
<dbReference type="AlphaFoldDB" id="A0A6V8KWY7"/>
<dbReference type="CDD" id="cd02209">
    <property type="entry name" value="cupin_XRE_C"/>
    <property type="match status" value="1"/>
</dbReference>
<organism evidence="3 4">
    <name type="scientific">Phytohabitans rumicis</name>
    <dbReference type="NCBI Taxonomy" id="1076125"/>
    <lineage>
        <taxon>Bacteria</taxon>
        <taxon>Bacillati</taxon>
        <taxon>Actinomycetota</taxon>
        <taxon>Actinomycetes</taxon>
        <taxon>Micromonosporales</taxon>
        <taxon>Micromonosporaceae</taxon>
    </lineage>
</organism>
<protein>
    <recommendedName>
        <fullName evidence="2">HTH cro/C1-type domain-containing protein</fullName>
    </recommendedName>
</protein>
<dbReference type="Pfam" id="PF01381">
    <property type="entry name" value="HTH_3"/>
    <property type="match status" value="1"/>
</dbReference>
<dbReference type="RefSeq" id="WP_173074042.1">
    <property type="nucleotide sequence ID" value="NZ_BAABJB010000016.1"/>
</dbReference>
<dbReference type="Proteomes" id="UP000482960">
    <property type="component" value="Unassembled WGS sequence"/>
</dbReference>
<dbReference type="InterPro" id="IPR001387">
    <property type="entry name" value="Cro/C1-type_HTH"/>
</dbReference>
<dbReference type="SUPFAM" id="SSF51182">
    <property type="entry name" value="RmlC-like cupins"/>
    <property type="match status" value="1"/>
</dbReference>
<dbReference type="PANTHER" id="PTHR46797:SF1">
    <property type="entry name" value="METHYLPHOSPHONATE SYNTHASE"/>
    <property type="match status" value="1"/>
</dbReference>
<dbReference type="EMBL" id="BLPG01000001">
    <property type="protein sequence ID" value="GFJ87188.1"/>
    <property type="molecule type" value="Genomic_DNA"/>
</dbReference>
<dbReference type="SUPFAM" id="SSF47413">
    <property type="entry name" value="lambda repressor-like DNA-binding domains"/>
    <property type="match status" value="1"/>
</dbReference>
<dbReference type="GO" id="GO:0003700">
    <property type="term" value="F:DNA-binding transcription factor activity"/>
    <property type="evidence" value="ECO:0007669"/>
    <property type="project" value="TreeGrafter"/>
</dbReference>
<accession>A0A6V8KWY7</accession>
<evidence type="ECO:0000256" key="1">
    <source>
        <dbReference type="ARBA" id="ARBA00023125"/>
    </source>
</evidence>
<dbReference type="InterPro" id="IPR013096">
    <property type="entry name" value="Cupin_2"/>
</dbReference>
<comment type="caution">
    <text evidence="3">The sequence shown here is derived from an EMBL/GenBank/DDBJ whole genome shotgun (WGS) entry which is preliminary data.</text>
</comment>
<dbReference type="PANTHER" id="PTHR46797">
    <property type="entry name" value="HTH-TYPE TRANSCRIPTIONAL REGULATOR"/>
    <property type="match status" value="1"/>
</dbReference>
<reference evidence="3 4" key="1">
    <citation type="submission" date="2020-03" db="EMBL/GenBank/DDBJ databases">
        <title>Whole genome shotgun sequence of Phytohabitans rumicis NBRC 108638.</title>
        <authorList>
            <person name="Komaki H."/>
            <person name="Tamura T."/>
        </authorList>
    </citation>
    <scope>NUCLEOTIDE SEQUENCE [LARGE SCALE GENOMIC DNA]</scope>
    <source>
        <strain evidence="3 4">NBRC 108638</strain>
    </source>
</reference>
<dbReference type="InterPro" id="IPR010982">
    <property type="entry name" value="Lambda_DNA-bd_dom_sf"/>
</dbReference>
<keyword evidence="1" id="KW-0238">DNA-binding</keyword>
<sequence>MEDAQEHIDGQGGVRLGTDVAVAVGRSVQQARRRAGLSMRVLAAKADLSQPFLSNIENGRSMPSVATLYKLAGALGLAPSELLPPADDGDITVTRAGGGVPSAVDESPGVAPNWLLAGAPGRLLEVRRFVIAPGQPTGGWFEHPGEDFVHLTEGALTVEFASGRSERLQAGDSLWHTGTVPHRWRAGRGRGAHLLLVTARAPEPAPRAHG</sequence>
<proteinExistence type="predicted"/>
<dbReference type="InterPro" id="IPR050807">
    <property type="entry name" value="TransReg_Diox_bact_type"/>
</dbReference>
<name>A0A6V8KWY7_9ACTN</name>
<dbReference type="Pfam" id="PF07883">
    <property type="entry name" value="Cupin_2"/>
    <property type="match status" value="1"/>
</dbReference>
<evidence type="ECO:0000313" key="3">
    <source>
        <dbReference type="EMBL" id="GFJ87188.1"/>
    </source>
</evidence>
<keyword evidence="4" id="KW-1185">Reference proteome</keyword>